<dbReference type="PANTHER" id="PTHR45953">
    <property type="entry name" value="IDURONATE 2-SULFATASE"/>
    <property type="match status" value="1"/>
</dbReference>
<feature type="non-terminal residue" evidence="5">
    <location>
        <position position="1"/>
    </location>
</feature>
<evidence type="ECO:0000256" key="3">
    <source>
        <dbReference type="ARBA" id="ARBA00022801"/>
    </source>
</evidence>
<organism evidence="5">
    <name type="scientific">marine sediment metagenome</name>
    <dbReference type="NCBI Taxonomy" id="412755"/>
    <lineage>
        <taxon>unclassified sequences</taxon>
        <taxon>metagenomes</taxon>
        <taxon>ecological metagenomes</taxon>
    </lineage>
</organism>
<protein>
    <recommendedName>
        <fullName evidence="4">Sulfatase N-terminal domain-containing protein</fullName>
    </recommendedName>
</protein>
<evidence type="ECO:0000313" key="5">
    <source>
        <dbReference type="EMBL" id="GAI55176.1"/>
    </source>
</evidence>
<dbReference type="EMBL" id="BARV01040557">
    <property type="protein sequence ID" value="GAI55176.1"/>
    <property type="molecule type" value="Genomic_DNA"/>
</dbReference>
<dbReference type="Pfam" id="PF00884">
    <property type="entry name" value="Sulfatase"/>
    <property type="match status" value="1"/>
</dbReference>
<accession>X1QK37</accession>
<dbReference type="InterPro" id="IPR000917">
    <property type="entry name" value="Sulfatase_N"/>
</dbReference>
<reference evidence="5" key="1">
    <citation type="journal article" date="2014" name="Front. Microbiol.">
        <title>High frequency of phylogenetically diverse reductive dehalogenase-homologous genes in deep subseafloor sedimentary metagenomes.</title>
        <authorList>
            <person name="Kawai M."/>
            <person name="Futagami T."/>
            <person name="Toyoda A."/>
            <person name="Takaki Y."/>
            <person name="Nishi S."/>
            <person name="Hori S."/>
            <person name="Arai W."/>
            <person name="Tsubouchi T."/>
            <person name="Morono Y."/>
            <person name="Uchiyama I."/>
            <person name="Ito T."/>
            <person name="Fujiyama A."/>
            <person name="Inagaki F."/>
            <person name="Takami H."/>
        </authorList>
    </citation>
    <scope>NUCLEOTIDE SEQUENCE</scope>
    <source>
        <strain evidence="5">Expedition CK06-06</strain>
    </source>
</reference>
<dbReference type="InterPro" id="IPR024607">
    <property type="entry name" value="Sulfatase_CS"/>
</dbReference>
<dbReference type="GO" id="GO:0046872">
    <property type="term" value="F:metal ion binding"/>
    <property type="evidence" value="ECO:0007669"/>
    <property type="project" value="UniProtKB-KW"/>
</dbReference>
<comment type="caution">
    <text evidence="5">The sequence shown here is derived from an EMBL/GenBank/DDBJ whole genome shotgun (WGS) entry which is preliminary data.</text>
</comment>
<proteinExistence type="inferred from homology"/>
<dbReference type="PROSITE" id="PS00523">
    <property type="entry name" value="SULFATASE_1"/>
    <property type="match status" value="1"/>
</dbReference>
<sequence length="90" mass="10001">HLDTPNLDRLVREGTVFTESFVCAASCAPARASLFTGYYPHTTGIYKNADTWRHSWVESLADAGYHCVNVGKMHTRSHNTPSASSHCHRP</sequence>
<dbReference type="InterPro" id="IPR017850">
    <property type="entry name" value="Alkaline_phosphatase_core_sf"/>
</dbReference>
<name>X1QK37_9ZZZZ</name>
<evidence type="ECO:0000256" key="2">
    <source>
        <dbReference type="ARBA" id="ARBA00022723"/>
    </source>
</evidence>
<dbReference type="SUPFAM" id="SSF53649">
    <property type="entry name" value="Alkaline phosphatase-like"/>
    <property type="match status" value="1"/>
</dbReference>
<feature type="domain" description="Sulfatase N-terminal" evidence="4">
    <location>
        <begin position="3"/>
        <end position="78"/>
    </location>
</feature>
<evidence type="ECO:0000259" key="4">
    <source>
        <dbReference type="Pfam" id="PF00884"/>
    </source>
</evidence>
<keyword evidence="3" id="KW-0378">Hydrolase</keyword>
<evidence type="ECO:0000256" key="1">
    <source>
        <dbReference type="ARBA" id="ARBA00008779"/>
    </source>
</evidence>
<comment type="similarity">
    <text evidence="1">Belongs to the sulfatase family.</text>
</comment>
<dbReference type="AlphaFoldDB" id="X1QK37"/>
<keyword evidence="2" id="KW-0479">Metal-binding</keyword>
<dbReference type="GO" id="GO:0005737">
    <property type="term" value="C:cytoplasm"/>
    <property type="evidence" value="ECO:0007669"/>
    <property type="project" value="TreeGrafter"/>
</dbReference>
<dbReference type="Gene3D" id="3.40.720.10">
    <property type="entry name" value="Alkaline Phosphatase, subunit A"/>
    <property type="match status" value="1"/>
</dbReference>
<dbReference type="GO" id="GO:0008484">
    <property type="term" value="F:sulfuric ester hydrolase activity"/>
    <property type="evidence" value="ECO:0007669"/>
    <property type="project" value="TreeGrafter"/>
</dbReference>
<gene>
    <name evidence="5" type="ORF">S06H3_61753</name>
</gene>
<dbReference type="PANTHER" id="PTHR45953:SF1">
    <property type="entry name" value="IDURONATE 2-SULFATASE"/>
    <property type="match status" value="1"/>
</dbReference>